<dbReference type="Gene3D" id="3.40.50.720">
    <property type="entry name" value="NAD(P)-binding Rossmann-like Domain"/>
    <property type="match status" value="1"/>
</dbReference>
<evidence type="ECO:0000313" key="4">
    <source>
        <dbReference type="RefSeq" id="XP_014671641.1"/>
    </source>
</evidence>
<dbReference type="Proteomes" id="UP000695022">
    <property type="component" value="Unplaced"/>
</dbReference>
<evidence type="ECO:0000256" key="1">
    <source>
        <dbReference type="ARBA" id="ARBA00005525"/>
    </source>
</evidence>
<accession>A0ABM1EHH0</accession>
<dbReference type="Pfam" id="PF03807">
    <property type="entry name" value="F420_oxidored"/>
    <property type="match status" value="1"/>
</dbReference>
<keyword evidence="3" id="KW-1185">Reference proteome</keyword>
<comment type="similarity">
    <text evidence="1">Belongs to the pyrroline-5-carboxylate reductase family.</text>
</comment>
<dbReference type="PANTHER" id="PTHR11645">
    <property type="entry name" value="PYRROLINE-5-CARBOXYLATE REDUCTASE"/>
    <property type="match status" value="1"/>
</dbReference>
<dbReference type="InterPro" id="IPR028939">
    <property type="entry name" value="P5C_Rdtase_cat_N"/>
</dbReference>
<dbReference type="RefSeq" id="XP_014671641.1">
    <property type="nucleotide sequence ID" value="XM_014816155.1"/>
</dbReference>
<gene>
    <name evidence="4" type="primary">LOC106812314</name>
</gene>
<proteinExistence type="inferred from homology"/>
<reference evidence="4" key="1">
    <citation type="submission" date="2025-08" db="UniProtKB">
        <authorList>
            <consortium name="RefSeq"/>
        </authorList>
    </citation>
    <scope>IDENTIFICATION</scope>
</reference>
<dbReference type="SUPFAM" id="SSF51735">
    <property type="entry name" value="NAD(P)-binding Rossmann-fold domains"/>
    <property type="match status" value="1"/>
</dbReference>
<feature type="domain" description="Pyrroline-5-carboxylate reductase catalytic N-terminal" evidence="2">
    <location>
        <begin position="39"/>
        <end position="124"/>
    </location>
</feature>
<protein>
    <submittedName>
        <fullName evidence="4">NADP-dependent oxidoreductase domain-containing protein 1-like</fullName>
    </submittedName>
</protein>
<name>A0ABM1EHH0_PRICU</name>
<evidence type="ECO:0000259" key="2">
    <source>
        <dbReference type="Pfam" id="PF03807"/>
    </source>
</evidence>
<sequence length="180" mass="19752">MGRLYAVKYLTVRSHSEAAAILKSSVISDEQQPIPIVTGIIGAHRLGTLIIQNLAKRGYASPETLLVSTRNPKRHCDFSGYVTMCYDNRQVAARADLLILCVLPSQIGTVATDIRGFLKPSCVIYSMVCAVGKDRLAKLTNHDRIVTPRLHLVCDTRTTDDTVEDYGHIVPISTDSKNVA</sequence>
<dbReference type="InterPro" id="IPR036291">
    <property type="entry name" value="NAD(P)-bd_dom_sf"/>
</dbReference>
<organism evidence="3 4">
    <name type="scientific">Priapulus caudatus</name>
    <name type="common">Priapulid worm</name>
    <dbReference type="NCBI Taxonomy" id="37621"/>
    <lineage>
        <taxon>Eukaryota</taxon>
        <taxon>Metazoa</taxon>
        <taxon>Ecdysozoa</taxon>
        <taxon>Scalidophora</taxon>
        <taxon>Priapulida</taxon>
        <taxon>Priapulimorpha</taxon>
        <taxon>Priapulimorphida</taxon>
        <taxon>Priapulidae</taxon>
        <taxon>Priapulus</taxon>
    </lineage>
</organism>
<dbReference type="GeneID" id="106812314"/>
<dbReference type="PANTHER" id="PTHR11645:SF58">
    <property type="entry name" value="NADP-DEPENDENT OXIDOREDUCTASE DOMAIN-CONTAINING PROTEIN 1"/>
    <property type="match status" value="1"/>
</dbReference>
<evidence type="ECO:0000313" key="3">
    <source>
        <dbReference type="Proteomes" id="UP000695022"/>
    </source>
</evidence>